<dbReference type="AlphaFoldDB" id="A0A3D4S5R3"/>
<keyword evidence="2 5" id="KW-0378">Hydrolase</keyword>
<dbReference type="PANTHER" id="PTHR39181:SF1">
    <property type="entry name" value="TYROSINE-PROTEIN PHOSPHATASE YWQE"/>
    <property type="match status" value="1"/>
</dbReference>
<evidence type="ECO:0000256" key="1">
    <source>
        <dbReference type="ARBA" id="ARBA00005750"/>
    </source>
</evidence>
<comment type="catalytic activity">
    <reaction evidence="4 5">
        <text>O-phospho-L-tyrosyl-[protein] + H2O = L-tyrosyl-[protein] + phosphate</text>
        <dbReference type="Rhea" id="RHEA:10684"/>
        <dbReference type="Rhea" id="RHEA-COMP:10136"/>
        <dbReference type="Rhea" id="RHEA-COMP:20101"/>
        <dbReference type="ChEBI" id="CHEBI:15377"/>
        <dbReference type="ChEBI" id="CHEBI:43474"/>
        <dbReference type="ChEBI" id="CHEBI:46858"/>
        <dbReference type="ChEBI" id="CHEBI:61978"/>
        <dbReference type="EC" id="3.1.3.48"/>
    </reaction>
</comment>
<evidence type="ECO:0000256" key="2">
    <source>
        <dbReference type="ARBA" id="ARBA00022801"/>
    </source>
</evidence>
<dbReference type="Pfam" id="PF19567">
    <property type="entry name" value="CpsB_CapC"/>
    <property type="match status" value="1"/>
</dbReference>
<dbReference type="STRING" id="1121105.GCA_000421665_01736"/>
<dbReference type="PANTHER" id="PTHR39181">
    <property type="entry name" value="TYROSINE-PROTEIN PHOSPHATASE YWQE"/>
    <property type="match status" value="1"/>
</dbReference>
<dbReference type="InterPro" id="IPR016667">
    <property type="entry name" value="Caps_polysacc_synth_CpsB/CapC"/>
</dbReference>
<comment type="similarity">
    <text evidence="1 5">Belongs to the metallo-dependent hydrolases superfamily. CpsB/CapC family.</text>
</comment>
<evidence type="ECO:0000256" key="5">
    <source>
        <dbReference type="PIRNR" id="PIRNR016557"/>
    </source>
</evidence>
<dbReference type="Gene3D" id="3.20.20.140">
    <property type="entry name" value="Metal-dependent hydrolases"/>
    <property type="match status" value="1"/>
</dbReference>
<name>A0A3D4S5R3_9ENTE</name>
<comment type="caution">
    <text evidence="6">The sequence shown here is derived from an EMBL/GenBank/DDBJ whole genome shotgun (WGS) entry which is preliminary data.</text>
</comment>
<dbReference type="EMBL" id="DQHO01000028">
    <property type="protein sequence ID" value="HCS93938.1"/>
    <property type="molecule type" value="Genomic_DNA"/>
</dbReference>
<protein>
    <recommendedName>
        <fullName evidence="5">Tyrosine-protein phosphatase</fullName>
        <ecNumber evidence="5">3.1.3.48</ecNumber>
    </recommendedName>
</protein>
<dbReference type="SUPFAM" id="SSF89550">
    <property type="entry name" value="PHP domain-like"/>
    <property type="match status" value="1"/>
</dbReference>
<organism evidence="6 7">
    <name type="scientific">Bavariicoccus seileri</name>
    <dbReference type="NCBI Taxonomy" id="549685"/>
    <lineage>
        <taxon>Bacteria</taxon>
        <taxon>Bacillati</taxon>
        <taxon>Bacillota</taxon>
        <taxon>Bacilli</taxon>
        <taxon>Lactobacillales</taxon>
        <taxon>Enterococcaceae</taxon>
        <taxon>Bavariicoccus</taxon>
    </lineage>
</organism>
<dbReference type="EC" id="3.1.3.48" evidence="5"/>
<keyword evidence="3 5" id="KW-0904">Protein phosphatase</keyword>
<dbReference type="GO" id="GO:0030145">
    <property type="term" value="F:manganese ion binding"/>
    <property type="evidence" value="ECO:0007669"/>
    <property type="project" value="UniProtKB-UniRule"/>
</dbReference>
<evidence type="ECO:0000256" key="4">
    <source>
        <dbReference type="ARBA" id="ARBA00051722"/>
    </source>
</evidence>
<evidence type="ECO:0000313" key="6">
    <source>
        <dbReference type="EMBL" id="HCS93938.1"/>
    </source>
</evidence>
<proteinExistence type="inferred from homology"/>
<dbReference type="GO" id="GO:0004725">
    <property type="term" value="F:protein tyrosine phosphatase activity"/>
    <property type="evidence" value="ECO:0007669"/>
    <property type="project" value="UniProtKB-UniRule"/>
</dbReference>
<evidence type="ECO:0000313" key="7">
    <source>
        <dbReference type="Proteomes" id="UP000262195"/>
    </source>
</evidence>
<dbReference type="InterPro" id="IPR016195">
    <property type="entry name" value="Pol/histidinol_Pase-like"/>
</dbReference>
<accession>A0A3D4S5R3</accession>
<dbReference type="PIRSF" id="PIRSF016557">
    <property type="entry name" value="Caps_synth_CpsB"/>
    <property type="match status" value="1"/>
</dbReference>
<dbReference type="Proteomes" id="UP000262195">
    <property type="component" value="Unassembled WGS sequence"/>
</dbReference>
<gene>
    <name evidence="6" type="ORF">DIW15_04430</name>
</gene>
<evidence type="ECO:0000256" key="3">
    <source>
        <dbReference type="ARBA" id="ARBA00022912"/>
    </source>
</evidence>
<reference evidence="6 7" key="1">
    <citation type="journal article" date="2018" name="Nat. Biotechnol.">
        <title>A standardized bacterial taxonomy based on genome phylogeny substantially revises the tree of life.</title>
        <authorList>
            <person name="Parks D.H."/>
            <person name="Chuvochina M."/>
            <person name="Waite D.W."/>
            <person name="Rinke C."/>
            <person name="Skarshewski A."/>
            <person name="Chaumeil P.A."/>
            <person name="Hugenholtz P."/>
        </authorList>
    </citation>
    <scope>NUCLEOTIDE SEQUENCE [LARGE SCALE GENOMIC DNA]</scope>
    <source>
        <strain evidence="6">UBA11306</strain>
    </source>
</reference>
<sequence length="256" mass="29284">MIDLHCHILPGIDDGASSIQDTLNMAQQAHEDGVTHILATPHHHNRHFVNHAAAVRLLVEETQRIITREGIDLTVFPGQEVRIHPELIRHIDEDDILFADEGNRYMMLEFPTMSVPDYTDQLFYDLTHRGIIPVIVHPERNMEIKKNPNKLMEWIDLGCLTQVTAGSIAGDFGKETQELSFQMVDANLTHIIASDAHNVSGRPFRMTAEFEVFEKEFGTEKAQLFKDRAKDIINGDDTLVEPYSEVASRKRKWFNF</sequence>